<comment type="caution">
    <text evidence="3">The sequence shown here is derived from an EMBL/GenBank/DDBJ whole genome shotgun (WGS) entry which is preliminary data.</text>
</comment>
<accession>A0A5C6QCF2</accession>
<evidence type="ECO:0000256" key="1">
    <source>
        <dbReference type="SAM" id="Phobius"/>
    </source>
</evidence>
<name>A0A5C6QCF2_9GAMM</name>
<evidence type="ECO:0000313" key="2">
    <source>
        <dbReference type="EMBL" id="TWX61199.1"/>
    </source>
</evidence>
<sequence length="221" mass="26600">MMGTIDYSNYNLEELHEAATSIDREKFPERASKLDQLIKDFTILTLERDHTWAGSVDKTYQRNMKLFDFEMITSLFLLVFIVWRSVVIYFFDAHVWDVEEYFWPVYIIVLIVTIMRLKKEKTEAFEDYLKLSSGNIEFKSLGVLSKIDWSETIKVELEISKYSRCYRFYDDKPIKIMPLPKALIYENYQINEQDILRFIRARTTYLKIPFEEKTEAWRLLT</sequence>
<organism evidence="3 5">
    <name type="scientific">Colwellia hornerae</name>
    <dbReference type="NCBI Taxonomy" id="89402"/>
    <lineage>
        <taxon>Bacteria</taxon>
        <taxon>Pseudomonadati</taxon>
        <taxon>Pseudomonadota</taxon>
        <taxon>Gammaproteobacteria</taxon>
        <taxon>Alteromonadales</taxon>
        <taxon>Colwelliaceae</taxon>
        <taxon>Colwellia</taxon>
    </lineage>
</organism>
<evidence type="ECO:0000313" key="4">
    <source>
        <dbReference type="Proteomes" id="UP000321525"/>
    </source>
</evidence>
<feature type="transmembrane region" description="Helical" evidence="1">
    <location>
        <begin position="71"/>
        <end position="89"/>
    </location>
</feature>
<dbReference type="Proteomes" id="UP000321917">
    <property type="component" value="Unassembled WGS sequence"/>
</dbReference>
<dbReference type="AlphaFoldDB" id="A0A5C6QCF2"/>
<dbReference type="OrthoDB" id="9765721at2"/>
<dbReference type="EMBL" id="VOLR01000006">
    <property type="protein sequence ID" value="TWX61199.1"/>
    <property type="molecule type" value="Genomic_DNA"/>
</dbReference>
<keyword evidence="1" id="KW-1133">Transmembrane helix</keyword>
<evidence type="ECO:0000313" key="3">
    <source>
        <dbReference type="EMBL" id="TWX66451.1"/>
    </source>
</evidence>
<keyword evidence="1" id="KW-0812">Transmembrane</keyword>
<keyword evidence="1" id="KW-0472">Membrane</keyword>
<dbReference type="EMBL" id="VOLQ01000018">
    <property type="protein sequence ID" value="TWX66451.1"/>
    <property type="molecule type" value="Genomic_DNA"/>
</dbReference>
<reference evidence="3 5" key="1">
    <citation type="submission" date="2019-07" db="EMBL/GenBank/DDBJ databases">
        <title>Genomes of sea-ice associated Colwellia species.</title>
        <authorList>
            <person name="Bowman J.P."/>
        </authorList>
    </citation>
    <scope>NUCLEOTIDE SEQUENCE [LARGE SCALE GENOMIC DNA]</scope>
    <source>
        <strain evidence="2 4">ACAM 607</strain>
        <strain evidence="3 5">IC036</strain>
    </source>
</reference>
<protein>
    <submittedName>
        <fullName evidence="3">Uncharacterized protein</fullName>
    </submittedName>
</protein>
<proteinExistence type="predicted"/>
<dbReference type="Proteomes" id="UP000321525">
    <property type="component" value="Unassembled WGS sequence"/>
</dbReference>
<evidence type="ECO:0000313" key="5">
    <source>
        <dbReference type="Proteomes" id="UP000321917"/>
    </source>
</evidence>
<feature type="transmembrane region" description="Helical" evidence="1">
    <location>
        <begin position="101"/>
        <end position="117"/>
    </location>
</feature>
<dbReference type="RefSeq" id="WP_146798755.1">
    <property type="nucleotide sequence ID" value="NZ_VOLP01000007.1"/>
</dbReference>
<gene>
    <name evidence="2" type="ORF">ESZ26_05500</name>
    <name evidence="3" type="ORF">ESZ27_10515</name>
</gene>
<keyword evidence="4" id="KW-1185">Reference proteome</keyword>